<dbReference type="EMBL" id="BQNB010012426">
    <property type="protein sequence ID" value="GJT03414.1"/>
    <property type="molecule type" value="Genomic_DNA"/>
</dbReference>
<evidence type="ECO:0000313" key="2">
    <source>
        <dbReference type="EMBL" id="GJT03414.1"/>
    </source>
</evidence>
<dbReference type="Proteomes" id="UP001151760">
    <property type="component" value="Unassembled WGS sequence"/>
</dbReference>
<gene>
    <name evidence="2" type="ORF">Tco_0824583</name>
</gene>
<proteinExistence type="predicted"/>
<accession>A0ABQ5AR69</accession>
<reference evidence="2" key="2">
    <citation type="submission" date="2022-01" db="EMBL/GenBank/DDBJ databases">
        <authorList>
            <person name="Yamashiro T."/>
            <person name="Shiraishi A."/>
            <person name="Satake H."/>
            <person name="Nakayama K."/>
        </authorList>
    </citation>
    <scope>NUCLEOTIDE SEQUENCE</scope>
</reference>
<comment type="caution">
    <text evidence="2">The sequence shown here is derived from an EMBL/GenBank/DDBJ whole genome shotgun (WGS) entry which is preliminary data.</text>
</comment>
<sequence>MTRETFKKIHHTHGGFGRGRERSNMYGEDPIRTVQRWTHEEEKLLCECWVEVFKNNKIGSDRTEESFWWQITDDFNQATQQGFRTKDMITGK</sequence>
<keyword evidence="3" id="KW-1185">Reference proteome</keyword>
<evidence type="ECO:0000256" key="1">
    <source>
        <dbReference type="SAM" id="MobiDB-lite"/>
    </source>
</evidence>
<feature type="region of interest" description="Disordered" evidence="1">
    <location>
        <begin position="1"/>
        <end position="27"/>
    </location>
</feature>
<evidence type="ECO:0000313" key="3">
    <source>
        <dbReference type="Proteomes" id="UP001151760"/>
    </source>
</evidence>
<organism evidence="2 3">
    <name type="scientific">Tanacetum coccineum</name>
    <dbReference type="NCBI Taxonomy" id="301880"/>
    <lineage>
        <taxon>Eukaryota</taxon>
        <taxon>Viridiplantae</taxon>
        <taxon>Streptophyta</taxon>
        <taxon>Embryophyta</taxon>
        <taxon>Tracheophyta</taxon>
        <taxon>Spermatophyta</taxon>
        <taxon>Magnoliopsida</taxon>
        <taxon>eudicotyledons</taxon>
        <taxon>Gunneridae</taxon>
        <taxon>Pentapetalae</taxon>
        <taxon>asterids</taxon>
        <taxon>campanulids</taxon>
        <taxon>Asterales</taxon>
        <taxon>Asteraceae</taxon>
        <taxon>Asteroideae</taxon>
        <taxon>Anthemideae</taxon>
        <taxon>Anthemidinae</taxon>
        <taxon>Tanacetum</taxon>
    </lineage>
</organism>
<reference evidence="2" key="1">
    <citation type="journal article" date="2022" name="Int. J. Mol. Sci.">
        <title>Draft Genome of Tanacetum Coccineum: Genomic Comparison of Closely Related Tanacetum-Family Plants.</title>
        <authorList>
            <person name="Yamashiro T."/>
            <person name="Shiraishi A."/>
            <person name="Nakayama K."/>
            <person name="Satake H."/>
        </authorList>
    </citation>
    <scope>NUCLEOTIDE SEQUENCE</scope>
</reference>
<evidence type="ECO:0008006" key="4">
    <source>
        <dbReference type="Google" id="ProtNLM"/>
    </source>
</evidence>
<name>A0ABQ5AR69_9ASTR</name>
<protein>
    <recommendedName>
        <fullName evidence="4">Myb-like domain-containing protein</fullName>
    </recommendedName>
</protein>